<reference evidence="2 3" key="1">
    <citation type="submission" date="2017-12" db="EMBL/GenBank/DDBJ databases">
        <authorList>
            <person name="Hurst M.R.H."/>
        </authorList>
    </citation>
    <scope>NUCLEOTIDE SEQUENCE [LARGE SCALE GENOMIC DNA]</scope>
    <source>
        <strain evidence="2 3">SY-3-19</strain>
    </source>
</reference>
<dbReference type="Gene3D" id="3.30.365.10">
    <property type="entry name" value="Aldehyde oxidase/xanthine dehydrogenase, molybdopterin binding domain"/>
    <property type="match status" value="4"/>
</dbReference>
<dbReference type="PIRSF" id="PIRSF036389">
    <property type="entry name" value="IOR_B"/>
    <property type="match status" value="1"/>
</dbReference>
<name>A0A2S7K0M7_9PROT</name>
<dbReference type="Proteomes" id="UP000239504">
    <property type="component" value="Unassembled WGS sequence"/>
</dbReference>
<dbReference type="EMBL" id="PJCH01000015">
    <property type="protein sequence ID" value="PQA86054.1"/>
    <property type="molecule type" value="Genomic_DNA"/>
</dbReference>
<dbReference type="SMART" id="SM01008">
    <property type="entry name" value="Ald_Xan_dh_C"/>
    <property type="match status" value="1"/>
</dbReference>
<gene>
    <name evidence="2" type="ORF">CW354_16900</name>
</gene>
<feature type="domain" description="Aldehyde oxidase/xanthine dehydrogenase a/b hammerhead" evidence="1">
    <location>
        <begin position="217"/>
        <end position="295"/>
    </location>
</feature>
<accession>A0A2S7K0M7</accession>
<keyword evidence="3" id="KW-1185">Reference proteome</keyword>
<dbReference type="SUPFAM" id="SSF56003">
    <property type="entry name" value="Molybdenum cofactor-binding domain"/>
    <property type="match status" value="2"/>
</dbReference>
<evidence type="ECO:0000313" key="3">
    <source>
        <dbReference type="Proteomes" id="UP000239504"/>
    </source>
</evidence>
<dbReference type="InterPro" id="IPR000674">
    <property type="entry name" value="Ald_Oxase/Xan_DH_a/b"/>
</dbReference>
<evidence type="ECO:0000313" key="2">
    <source>
        <dbReference type="EMBL" id="PQA86054.1"/>
    </source>
</evidence>
<dbReference type="AlphaFoldDB" id="A0A2S7K0M7"/>
<dbReference type="PROSITE" id="PS51318">
    <property type="entry name" value="TAT"/>
    <property type="match status" value="1"/>
</dbReference>
<dbReference type="InterPro" id="IPR012368">
    <property type="entry name" value="OxRdtase_Mopterin-bd_su_IorB"/>
</dbReference>
<dbReference type="GO" id="GO:0016491">
    <property type="term" value="F:oxidoreductase activity"/>
    <property type="evidence" value="ECO:0007669"/>
    <property type="project" value="InterPro"/>
</dbReference>
<dbReference type="OrthoDB" id="9767994at2"/>
<dbReference type="PANTHER" id="PTHR47495:SF2">
    <property type="entry name" value="ALDEHYDE DEHYDROGENASE"/>
    <property type="match status" value="1"/>
</dbReference>
<comment type="caution">
    <text evidence="2">The sequence shown here is derived from an EMBL/GenBank/DDBJ whole genome shotgun (WGS) entry which is preliminary data.</text>
</comment>
<dbReference type="InterPro" id="IPR008274">
    <property type="entry name" value="AldOxase/xan_DH_MoCoBD1"/>
</dbReference>
<dbReference type="InterPro" id="IPR037165">
    <property type="entry name" value="AldOxase/xan_DH_Mopterin-bd_sf"/>
</dbReference>
<evidence type="ECO:0000259" key="1">
    <source>
        <dbReference type="SMART" id="SM01008"/>
    </source>
</evidence>
<dbReference type="Pfam" id="PF20256">
    <property type="entry name" value="MoCoBD_2"/>
    <property type="match status" value="2"/>
</dbReference>
<dbReference type="InterPro" id="IPR006311">
    <property type="entry name" value="TAT_signal"/>
</dbReference>
<sequence length="730" mass="77349">MTVMEAPAPSRRAFLAGAGGLVIAVALPVKSRGQSGEERIFGGGDASNIKYAPNAFVRISPDNTVTILIKHIEFGQGPFTGLATLVADEMDADWSQIRAEHAPANAELYGNIMFGGMQGTGGSTAMAASFDVMRKAGAAAKAMLVAAAAESWGVPASEISVSKGVLSHSSGKSGSFGEFAEAAAAQEAPAEPTLKTPDQWIYIGKDVPKLDTGMKSTGEAQFTLDIYREGMLTVVVAHPVKFGATVASFDDKAAREVPGVVDVKKISSGVAIYAKNTFAALKARKALKVEWDESAAETRSTDEIAAERRDAVKSRGAVAGENGTVDDSAFADAANSIEAEYIFPYLVHAPMEPLDAVVERKEDGGVEVWMGSQIQTMDKATIAEACNVEPEKVTLNTVLAGGSFGRRAQSDAHFAREAAEVFMAAGGETPVKLMWTREDDIQGGYYRPLMVHRMRGAVNDAGDIAAWEHVIAGQSFVANSPFEGMLQGGVDATMVEGASETPYALPNYNTSAHIINNPVTTLWWRSVGHTHTGYAVETFIDELLEKAGKDPVEGRLALMTAPKHQRLANVLKRVNAMAGGMEAPEGRARGVAAVESFRSYVAEIAEVSMEDGLPRVHKVWCAVDCGIPVNPEIIKAQMEGGIGYGLSAILFNELTLDEGGAVTQSNFHDYRSLRISEMPDVEVEIIASNEPPTGVGEPGLPPIGPAVANAVRRLSGATPRNLPMIKSLQA</sequence>
<dbReference type="InterPro" id="IPR046867">
    <property type="entry name" value="AldOxase/xan_DH_MoCoBD2"/>
</dbReference>
<organism evidence="2 3">
    <name type="scientific">Hyphococcus luteus</name>
    <dbReference type="NCBI Taxonomy" id="2058213"/>
    <lineage>
        <taxon>Bacteria</taxon>
        <taxon>Pseudomonadati</taxon>
        <taxon>Pseudomonadota</taxon>
        <taxon>Alphaproteobacteria</taxon>
        <taxon>Parvularculales</taxon>
        <taxon>Parvularculaceae</taxon>
        <taxon>Hyphococcus</taxon>
    </lineage>
</organism>
<protein>
    <submittedName>
        <fullName evidence="2">Twin-arginine translocation pathway signal protein</fullName>
    </submittedName>
</protein>
<dbReference type="InterPro" id="IPR052516">
    <property type="entry name" value="N-heterocyclic_Hydroxylase"/>
</dbReference>
<dbReference type="RefSeq" id="WP_104831266.1">
    <property type="nucleotide sequence ID" value="NZ_PJCH01000015.1"/>
</dbReference>
<proteinExistence type="predicted"/>
<dbReference type="Pfam" id="PF02738">
    <property type="entry name" value="MoCoBD_1"/>
    <property type="match status" value="1"/>
</dbReference>
<dbReference type="PANTHER" id="PTHR47495">
    <property type="entry name" value="ALDEHYDE DEHYDROGENASE"/>
    <property type="match status" value="1"/>
</dbReference>